<sequence>MSTPSTNTPKAFKINSSNNHPVELLAIRIQNIQLAPSATAEGPMNQSHTAAPSSAPEPRLEVLSLDPRIPPNAIPDREVEPISLMEDLKMLTNKLADLKSLHMFFGTGEDMVFRPIENVIKMISFMDAGLVWMRWTLLEYEIAALAPNPVPETVEARLDILRMVMDEFYRQMYANDKVVRQEFRRIVEEEDADYRHLDKLLAGSMKLDE</sequence>
<dbReference type="OrthoDB" id="2372728at2759"/>
<evidence type="ECO:0000313" key="2">
    <source>
        <dbReference type="EMBL" id="KAG9061637.1"/>
    </source>
</evidence>
<proteinExistence type="predicted"/>
<keyword evidence="3" id="KW-1185">Reference proteome</keyword>
<dbReference type="AlphaFoldDB" id="A0A9P7XIQ5"/>
<dbReference type="EMBL" id="JAHRHY010000023">
    <property type="protein sequence ID" value="KAG9061637.1"/>
    <property type="molecule type" value="Genomic_DNA"/>
</dbReference>
<dbReference type="Proteomes" id="UP000707451">
    <property type="component" value="Unassembled WGS sequence"/>
</dbReference>
<organism evidence="2 3">
    <name type="scientific">Linnemannia hyalina</name>
    <dbReference type="NCBI Taxonomy" id="64524"/>
    <lineage>
        <taxon>Eukaryota</taxon>
        <taxon>Fungi</taxon>
        <taxon>Fungi incertae sedis</taxon>
        <taxon>Mucoromycota</taxon>
        <taxon>Mortierellomycotina</taxon>
        <taxon>Mortierellomycetes</taxon>
        <taxon>Mortierellales</taxon>
        <taxon>Mortierellaceae</taxon>
        <taxon>Linnemannia</taxon>
    </lineage>
</organism>
<gene>
    <name evidence="2" type="ORF">KI688_007218</name>
</gene>
<accession>A0A9P7XIQ5</accession>
<protein>
    <submittedName>
        <fullName evidence="2">Uncharacterized protein</fullName>
    </submittedName>
</protein>
<evidence type="ECO:0000256" key="1">
    <source>
        <dbReference type="SAM" id="MobiDB-lite"/>
    </source>
</evidence>
<feature type="region of interest" description="Disordered" evidence="1">
    <location>
        <begin position="39"/>
        <end position="58"/>
    </location>
</feature>
<name>A0A9P7XIQ5_9FUNG</name>
<evidence type="ECO:0000313" key="3">
    <source>
        <dbReference type="Proteomes" id="UP000707451"/>
    </source>
</evidence>
<comment type="caution">
    <text evidence="2">The sequence shown here is derived from an EMBL/GenBank/DDBJ whole genome shotgun (WGS) entry which is preliminary data.</text>
</comment>
<reference evidence="2" key="1">
    <citation type="submission" date="2021-06" db="EMBL/GenBank/DDBJ databases">
        <title>Genome Sequence of Mortierella hyaline Strain SCG-10, a Cold-Adapted, Nitrate-Reducing Fungus Isolated from Soil in Minnesota, USA.</title>
        <authorList>
            <person name="Aldossari N."/>
        </authorList>
    </citation>
    <scope>NUCLEOTIDE SEQUENCE</scope>
    <source>
        <strain evidence="2">SCG-10</strain>
    </source>
</reference>